<dbReference type="EMBL" id="JAAIVJ010000003">
    <property type="protein sequence ID" value="NEY89981.1"/>
    <property type="molecule type" value="Genomic_DNA"/>
</dbReference>
<dbReference type="InterPro" id="IPR037185">
    <property type="entry name" value="EmrE-like"/>
</dbReference>
<evidence type="ECO:0000256" key="3">
    <source>
        <dbReference type="ARBA" id="ARBA00022692"/>
    </source>
</evidence>
<comment type="caution">
    <text evidence="8">The sequence shown here is derived from an EMBL/GenBank/DDBJ whole genome shotgun (WGS) entry which is preliminary data.</text>
</comment>
<evidence type="ECO:0000256" key="5">
    <source>
        <dbReference type="ARBA" id="ARBA00023136"/>
    </source>
</evidence>
<feature type="transmembrane region" description="Helical" evidence="6">
    <location>
        <begin position="102"/>
        <end position="122"/>
    </location>
</feature>
<feature type="transmembrane region" description="Helical" evidence="6">
    <location>
        <begin position="76"/>
        <end position="96"/>
    </location>
</feature>
<keyword evidence="9" id="KW-1185">Reference proteome</keyword>
<feature type="transmembrane region" description="Helical" evidence="6">
    <location>
        <begin position="273"/>
        <end position="293"/>
    </location>
</feature>
<evidence type="ECO:0000259" key="7">
    <source>
        <dbReference type="Pfam" id="PF00892"/>
    </source>
</evidence>
<keyword evidence="3 6" id="KW-0812">Transmembrane</keyword>
<evidence type="ECO:0000256" key="4">
    <source>
        <dbReference type="ARBA" id="ARBA00022989"/>
    </source>
</evidence>
<sequence length="296" mass="31033">MTALRPSLPVFLGLALALLVAWSSGFVGIRFTHEVATVPQILFARSLCSGLGLLPFLIGPWAKGPKIGARDVTEQGLYAFLGMFLYLGGFAMGIGAGVPTGLVALMADLVPLGIAALSAPLLGQRLTPRQWLGTAIACAGVLAVSADALALGAAPVWAYALPILGMLAFAVSTVLQERRGGSRLTIPQRLGLQCLWAAVFFAPFAAAGGGLFPAITPDYVLGIGWLVVLATYGGWLIYYLFLRLYPPAMVSAVVYLSPPVTMVWAFALFGEPLTWRMALGLLVTLCGVALVAGRKT</sequence>
<keyword evidence="5 6" id="KW-0472">Membrane</keyword>
<dbReference type="AlphaFoldDB" id="A0A6M0QSL1"/>
<dbReference type="InterPro" id="IPR000620">
    <property type="entry name" value="EamA_dom"/>
</dbReference>
<protein>
    <submittedName>
        <fullName evidence="8">DMT family transporter</fullName>
    </submittedName>
</protein>
<proteinExistence type="inferred from homology"/>
<evidence type="ECO:0000313" key="9">
    <source>
        <dbReference type="Proteomes" id="UP000477782"/>
    </source>
</evidence>
<feature type="domain" description="EamA" evidence="7">
    <location>
        <begin position="157"/>
        <end position="291"/>
    </location>
</feature>
<accession>A0A6M0QSL1</accession>
<feature type="domain" description="EamA" evidence="7">
    <location>
        <begin position="14"/>
        <end position="145"/>
    </location>
</feature>
<evidence type="ECO:0000313" key="8">
    <source>
        <dbReference type="EMBL" id="NEY89981.1"/>
    </source>
</evidence>
<feature type="transmembrane region" description="Helical" evidence="6">
    <location>
        <begin position="221"/>
        <end position="241"/>
    </location>
</feature>
<dbReference type="RefSeq" id="WP_164624031.1">
    <property type="nucleotide sequence ID" value="NZ_JAAIVJ010000003.1"/>
</dbReference>
<evidence type="ECO:0000256" key="1">
    <source>
        <dbReference type="ARBA" id="ARBA00004141"/>
    </source>
</evidence>
<reference evidence="8 9" key="1">
    <citation type="submission" date="2020-02" db="EMBL/GenBank/DDBJ databases">
        <authorList>
            <person name="Chen W.-M."/>
        </authorList>
    </citation>
    <scope>NUCLEOTIDE SEQUENCE [LARGE SCALE GENOMIC DNA]</scope>
    <source>
        <strain evidence="8 9">KMS-5</strain>
    </source>
</reference>
<keyword evidence="4 6" id="KW-1133">Transmembrane helix</keyword>
<comment type="similarity">
    <text evidence="2">Belongs to the EamA transporter family.</text>
</comment>
<comment type="subcellular location">
    <subcellularLocation>
        <location evidence="1">Membrane</location>
        <topology evidence="1">Multi-pass membrane protein</topology>
    </subcellularLocation>
</comment>
<gene>
    <name evidence="8" type="ORF">G4Z14_06680</name>
</gene>
<dbReference type="Pfam" id="PF00892">
    <property type="entry name" value="EamA"/>
    <property type="match status" value="2"/>
</dbReference>
<feature type="transmembrane region" description="Helical" evidence="6">
    <location>
        <begin position="195"/>
        <end position="215"/>
    </location>
</feature>
<dbReference type="PANTHER" id="PTHR32322:SF2">
    <property type="entry name" value="EAMA DOMAIN-CONTAINING PROTEIN"/>
    <property type="match status" value="1"/>
</dbReference>
<dbReference type="Proteomes" id="UP000477782">
    <property type="component" value="Unassembled WGS sequence"/>
</dbReference>
<dbReference type="GO" id="GO:0016020">
    <property type="term" value="C:membrane"/>
    <property type="evidence" value="ECO:0007669"/>
    <property type="project" value="UniProtKB-SubCell"/>
</dbReference>
<evidence type="ECO:0000256" key="2">
    <source>
        <dbReference type="ARBA" id="ARBA00007362"/>
    </source>
</evidence>
<feature type="transmembrane region" description="Helical" evidence="6">
    <location>
        <begin position="248"/>
        <end position="267"/>
    </location>
</feature>
<dbReference type="InterPro" id="IPR050638">
    <property type="entry name" value="AA-Vitamin_Transporters"/>
</dbReference>
<feature type="transmembrane region" description="Helical" evidence="6">
    <location>
        <begin position="131"/>
        <end position="150"/>
    </location>
</feature>
<evidence type="ECO:0000256" key="6">
    <source>
        <dbReference type="SAM" id="Phobius"/>
    </source>
</evidence>
<feature type="transmembrane region" description="Helical" evidence="6">
    <location>
        <begin position="41"/>
        <end position="64"/>
    </location>
</feature>
<dbReference type="SUPFAM" id="SSF103481">
    <property type="entry name" value="Multidrug resistance efflux transporter EmrE"/>
    <property type="match status" value="2"/>
</dbReference>
<dbReference type="PANTHER" id="PTHR32322">
    <property type="entry name" value="INNER MEMBRANE TRANSPORTER"/>
    <property type="match status" value="1"/>
</dbReference>
<feature type="transmembrane region" description="Helical" evidence="6">
    <location>
        <begin position="156"/>
        <end position="175"/>
    </location>
</feature>
<name>A0A6M0QSL1_9RHOB</name>
<organism evidence="8 9">
    <name type="scientific">Tabrizicola oligotrophica</name>
    <dbReference type="NCBI Taxonomy" id="2710650"/>
    <lineage>
        <taxon>Bacteria</taxon>
        <taxon>Pseudomonadati</taxon>
        <taxon>Pseudomonadota</taxon>
        <taxon>Alphaproteobacteria</taxon>
        <taxon>Rhodobacterales</taxon>
        <taxon>Paracoccaceae</taxon>
        <taxon>Tabrizicola</taxon>
    </lineage>
</organism>